<dbReference type="PROSITE" id="PS50887">
    <property type="entry name" value="GGDEF"/>
    <property type="match status" value="1"/>
</dbReference>
<keyword evidence="3" id="KW-0472">Membrane</keyword>
<keyword evidence="5" id="KW-0548">Nucleotidyltransferase</keyword>
<dbReference type="EC" id="2.7.7.65" evidence="1"/>
<evidence type="ECO:0000259" key="4">
    <source>
        <dbReference type="PROSITE" id="PS50887"/>
    </source>
</evidence>
<feature type="transmembrane region" description="Helical" evidence="3">
    <location>
        <begin position="270"/>
        <end position="289"/>
    </location>
</feature>
<keyword evidence="3" id="KW-0812">Transmembrane</keyword>
<reference evidence="5 6" key="1">
    <citation type="submission" date="2023-04" db="EMBL/GenBank/DDBJ databases">
        <title>Novel Pseudoalteromonas species isolated from Pacific coral.</title>
        <authorList>
            <person name="Videau P."/>
            <person name="Shlafstein M.D."/>
            <person name="Oline D.K."/>
            <person name="Strangman W.K."/>
            <person name="Hahnke R.L."/>
            <person name="Saw J.H."/>
            <person name="Ushijima B."/>
        </authorList>
    </citation>
    <scope>NUCLEOTIDE SEQUENCE [LARGE SCALE GENOMIC DNA]</scope>
    <source>
        <strain evidence="5 6">LMG 14908</strain>
    </source>
</reference>
<protein>
    <recommendedName>
        <fullName evidence="1">diguanylate cyclase</fullName>
        <ecNumber evidence="1">2.7.7.65</ecNumber>
    </recommendedName>
</protein>
<dbReference type="InterPro" id="IPR029787">
    <property type="entry name" value="Nucleotide_cyclase"/>
</dbReference>
<dbReference type="Pfam" id="PF05228">
    <property type="entry name" value="CHASE4"/>
    <property type="match status" value="1"/>
</dbReference>
<dbReference type="GO" id="GO:0052621">
    <property type="term" value="F:diguanylate cyclase activity"/>
    <property type="evidence" value="ECO:0007669"/>
    <property type="project" value="UniProtKB-EC"/>
</dbReference>
<dbReference type="CDD" id="cd01949">
    <property type="entry name" value="GGDEF"/>
    <property type="match status" value="1"/>
</dbReference>
<sequence>MTLRFFVIIGTLILMCFVTSLLVGYRYFFSLPTINTSIEDYQNRELLSLKIALDKEFIFLETLNYDYAVWDDTYNYMADFDAEYVDSNFVGDTFYSLKIDGVFIYDVNFNMVYGQAYDYMKHTEFDAPDLDLQVNKLNRAIIPNPKAANDDNSLSHSGFLQTAGGPVMFASHVIKRTDKTGEPVGSIVFIKKVRPSLIKSLAEIAQVELSYTQIAHGSSLNDIATLKGSLQEEDIATQRKRVILDVNGKPLLALNIKHHHQTLPVLFDHYLKLILLMFFVMSLLGFYIVNRYFIEPLISGASAINSMLVKNDLQPLRFTNQFLEMRVLISGFNALIKQVKEQNSKLEKISKIDGLTQIYNRRAFDEIIAAQWEQAQQQQNAFGVILLDVDHFKNYNDFYGHQGGDNALQLLAGKLQKMAKQNTGTVARYGGEEFILFFKELSYEEFVNISQQLLLAVRELNLPHEASPVRKYLTISAGCVFATKETLSGNNVSIQSLIKEADIMLYEAKNSGRDKTSIKSI</sequence>
<dbReference type="PANTHER" id="PTHR45138">
    <property type="entry name" value="REGULATORY COMPONENTS OF SENSORY TRANSDUCTION SYSTEM"/>
    <property type="match status" value="1"/>
</dbReference>
<keyword evidence="6" id="KW-1185">Reference proteome</keyword>
<feature type="transmembrane region" description="Helical" evidence="3">
    <location>
        <begin position="6"/>
        <end position="28"/>
    </location>
</feature>
<dbReference type="InterPro" id="IPR000160">
    <property type="entry name" value="GGDEF_dom"/>
</dbReference>
<keyword evidence="3" id="KW-1133">Transmembrane helix</keyword>
<dbReference type="SMART" id="SM00267">
    <property type="entry name" value="GGDEF"/>
    <property type="match status" value="1"/>
</dbReference>
<comment type="catalytic activity">
    <reaction evidence="2">
        <text>2 GTP = 3',3'-c-di-GMP + 2 diphosphate</text>
        <dbReference type="Rhea" id="RHEA:24898"/>
        <dbReference type="ChEBI" id="CHEBI:33019"/>
        <dbReference type="ChEBI" id="CHEBI:37565"/>
        <dbReference type="ChEBI" id="CHEBI:58805"/>
        <dbReference type="EC" id="2.7.7.65"/>
    </reaction>
</comment>
<dbReference type="EMBL" id="JASGWX010000014">
    <property type="protein sequence ID" value="MDP4485544.1"/>
    <property type="molecule type" value="Genomic_DNA"/>
</dbReference>
<comment type="caution">
    <text evidence="5">The sequence shown here is derived from an EMBL/GenBank/DDBJ whole genome shotgun (WGS) entry which is preliminary data.</text>
</comment>
<gene>
    <name evidence="5" type="ORF">QDH73_16155</name>
</gene>
<accession>A0ABT9GI28</accession>
<dbReference type="Proteomes" id="UP001242314">
    <property type="component" value="Unassembled WGS sequence"/>
</dbReference>
<organism evidence="5 6">
    <name type="scientific">Pseudoalteromonas distincta</name>
    <dbReference type="NCBI Taxonomy" id="77608"/>
    <lineage>
        <taxon>Bacteria</taxon>
        <taxon>Pseudomonadati</taxon>
        <taxon>Pseudomonadota</taxon>
        <taxon>Gammaproteobacteria</taxon>
        <taxon>Alteromonadales</taxon>
        <taxon>Pseudoalteromonadaceae</taxon>
        <taxon>Pseudoalteromonas</taxon>
    </lineage>
</organism>
<evidence type="ECO:0000256" key="3">
    <source>
        <dbReference type="SAM" id="Phobius"/>
    </source>
</evidence>
<name>A0ABT9GI28_9GAMM</name>
<dbReference type="SUPFAM" id="SSF55073">
    <property type="entry name" value="Nucleotide cyclase"/>
    <property type="match status" value="1"/>
</dbReference>
<dbReference type="Pfam" id="PF00990">
    <property type="entry name" value="GGDEF"/>
    <property type="match status" value="1"/>
</dbReference>
<dbReference type="PANTHER" id="PTHR45138:SF9">
    <property type="entry name" value="DIGUANYLATE CYCLASE DGCM-RELATED"/>
    <property type="match status" value="1"/>
</dbReference>
<evidence type="ECO:0000256" key="2">
    <source>
        <dbReference type="ARBA" id="ARBA00034247"/>
    </source>
</evidence>
<proteinExistence type="predicted"/>
<dbReference type="InterPro" id="IPR043128">
    <property type="entry name" value="Rev_trsase/Diguanyl_cyclase"/>
</dbReference>
<dbReference type="RefSeq" id="WP_234047856.1">
    <property type="nucleotide sequence ID" value="NZ_DELW01000009.1"/>
</dbReference>
<dbReference type="InterPro" id="IPR007892">
    <property type="entry name" value="CHASE4"/>
</dbReference>
<dbReference type="NCBIfam" id="TIGR00254">
    <property type="entry name" value="GGDEF"/>
    <property type="match status" value="1"/>
</dbReference>
<dbReference type="Gene3D" id="3.30.70.270">
    <property type="match status" value="1"/>
</dbReference>
<dbReference type="InterPro" id="IPR050469">
    <property type="entry name" value="Diguanylate_Cyclase"/>
</dbReference>
<evidence type="ECO:0000256" key="1">
    <source>
        <dbReference type="ARBA" id="ARBA00012528"/>
    </source>
</evidence>
<evidence type="ECO:0000313" key="5">
    <source>
        <dbReference type="EMBL" id="MDP4485544.1"/>
    </source>
</evidence>
<keyword evidence="5" id="KW-0808">Transferase</keyword>
<feature type="domain" description="GGDEF" evidence="4">
    <location>
        <begin position="380"/>
        <end position="521"/>
    </location>
</feature>
<evidence type="ECO:0000313" key="6">
    <source>
        <dbReference type="Proteomes" id="UP001242314"/>
    </source>
</evidence>